<comment type="caution">
    <text evidence="3">The sequence shown here is derived from an EMBL/GenBank/DDBJ whole genome shotgun (WGS) entry which is preliminary data.</text>
</comment>
<feature type="region of interest" description="Disordered" evidence="1">
    <location>
        <begin position="273"/>
        <end position="388"/>
    </location>
</feature>
<feature type="compositionally biased region" description="Basic and acidic residues" evidence="1">
    <location>
        <begin position="293"/>
        <end position="305"/>
    </location>
</feature>
<accession>A0AA38NVK8</accession>
<keyword evidence="4" id="KW-1185">Reference proteome</keyword>
<dbReference type="EMBL" id="MU807472">
    <property type="protein sequence ID" value="KAJ3831438.1"/>
    <property type="molecule type" value="Genomic_DNA"/>
</dbReference>
<dbReference type="InterPro" id="IPR025165">
    <property type="entry name" value="DUF4100"/>
</dbReference>
<evidence type="ECO:0000259" key="2">
    <source>
        <dbReference type="Pfam" id="PF13352"/>
    </source>
</evidence>
<protein>
    <recommendedName>
        <fullName evidence="2">DUF4100 domain-containing protein</fullName>
    </recommendedName>
</protein>
<feature type="domain" description="DUF4100" evidence="2">
    <location>
        <begin position="190"/>
        <end position="381"/>
    </location>
</feature>
<evidence type="ECO:0000313" key="3">
    <source>
        <dbReference type="EMBL" id="KAJ3831438.1"/>
    </source>
</evidence>
<organism evidence="3 4">
    <name type="scientific">Lentinula raphanica</name>
    <dbReference type="NCBI Taxonomy" id="153919"/>
    <lineage>
        <taxon>Eukaryota</taxon>
        <taxon>Fungi</taxon>
        <taxon>Dikarya</taxon>
        <taxon>Basidiomycota</taxon>
        <taxon>Agaricomycotina</taxon>
        <taxon>Agaricomycetes</taxon>
        <taxon>Agaricomycetidae</taxon>
        <taxon>Agaricales</taxon>
        <taxon>Marasmiineae</taxon>
        <taxon>Omphalotaceae</taxon>
        <taxon>Lentinula</taxon>
    </lineage>
</organism>
<gene>
    <name evidence="3" type="ORF">F5878DRAFT_647630</name>
</gene>
<dbReference type="AlphaFoldDB" id="A0AA38NVK8"/>
<name>A0AA38NVK8_9AGAR</name>
<proteinExistence type="predicted"/>
<evidence type="ECO:0000313" key="4">
    <source>
        <dbReference type="Proteomes" id="UP001163846"/>
    </source>
</evidence>
<feature type="compositionally biased region" description="Basic and acidic residues" evidence="1">
    <location>
        <begin position="366"/>
        <end position="379"/>
    </location>
</feature>
<feature type="compositionally biased region" description="Basic and acidic residues" evidence="1">
    <location>
        <begin position="329"/>
        <end position="341"/>
    </location>
</feature>
<evidence type="ECO:0000256" key="1">
    <source>
        <dbReference type="SAM" id="MobiDB-lite"/>
    </source>
</evidence>
<dbReference type="Proteomes" id="UP001163846">
    <property type="component" value="Unassembled WGS sequence"/>
</dbReference>
<dbReference type="Pfam" id="PF13352">
    <property type="entry name" value="DUF4100"/>
    <property type="match status" value="1"/>
</dbReference>
<sequence>MRDLEDSCILWSNEEPIMKRSDVDKYQRKFFSIAAPLLKQKMLTNELKGYYFLQGLPKKDQKTVEKKLPAENKKKTNPPTIDAIIKLLHEKIDNKDSILHHNWDSDEEDLEEVRQRLQSRLKRREEDDEEEAKVRKSLGEKAKGKKVRIAEEDTNADWKVPHVDGSVPAKCPEMPNLVRENLVVYDYIARKYTLPNGQDLPRIPFGVSGGVAGMLRGNSSSNPTNGVERTGPVLSASPASFSYGNTDVFGNDVFGVASLDQQRMDEVMEGQVYPSLRSGRETARFNPSSQQGRENKKRVDRDPNNFDKPGYRPPVVRGVPPEPTITTEKPGRKEDSERMAKIEVPVPPNPINRQEGWKKSQPSTSKGKEKSERDIEMSESKVPAGTRTTKRSMITRVFEGDDAVGLPSVVDISNHRKIVRGPAGQCGVSGF</sequence>
<reference evidence="3" key="1">
    <citation type="submission" date="2022-08" db="EMBL/GenBank/DDBJ databases">
        <authorList>
            <consortium name="DOE Joint Genome Institute"/>
            <person name="Min B."/>
            <person name="Riley R."/>
            <person name="Sierra-Patev S."/>
            <person name="Naranjo-Ortiz M."/>
            <person name="Looney B."/>
            <person name="Konkel Z."/>
            <person name="Slot J.C."/>
            <person name="Sakamoto Y."/>
            <person name="Steenwyk J.L."/>
            <person name="Rokas A."/>
            <person name="Carro J."/>
            <person name="Camarero S."/>
            <person name="Ferreira P."/>
            <person name="Molpeceres G."/>
            <person name="Ruiz-Duenas F.J."/>
            <person name="Serrano A."/>
            <person name="Henrissat B."/>
            <person name="Drula E."/>
            <person name="Hughes K.W."/>
            <person name="Mata J.L."/>
            <person name="Ishikawa N.K."/>
            <person name="Vargas-Isla R."/>
            <person name="Ushijima S."/>
            <person name="Smith C.A."/>
            <person name="Ahrendt S."/>
            <person name="Andreopoulos W."/>
            <person name="He G."/>
            <person name="Labutti K."/>
            <person name="Lipzen A."/>
            <person name="Ng V."/>
            <person name="Sandor L."/>
            <person name="Barry K."/>
            <person name="Martinez A.T."/>
            <person name="Xiao Y."/>
            <person name="Gibbons J.G."/>
            <person name="Terashima K."/>
            <person name="Hibbett D.S."/>
            <person name="Grigoriev I.V."/>
        </authorList>
    </citation>
    <scope>NUCLEOTIDE SEQUENCE</scope>
    <source>
        <strain evidence="3">TFB9207</strain>
    </source>
</reference>